<dbReference type="OrthoDB" id="5813223at2759"/>
<proteinExistence type="predicted"/>
<keyword evidence="2" id="KW-1185">Reference proteome</keyword>
<dbReference type="Gene3D" id="2.60.120.1000">
    <property type="match status" value="1"/>
</dbReference>
<gene>
    <name evidence="1" type="ORF">SVUK_LOCUS18313</name>
</gene>
<accession>A0A3P7LL19</accession>
<reference evidence="1 2" key="1">
    <citation type="submission" date="2018-11" db="EMBL/GenBank/DDBJ databases">
        <authorList>
            <consortium name="Pathogen Informatics"/>
        </authorList>
    </citation>
    <scope>NUCLEOTIDE SEQUENCE [LARGE SCALE GENOMIC DNA]</scope>
</reference>
<evidence type="ECO:0000313" key="2">
    <source>
        <dbReference type="Proteomes" id="UP000270094"/>
    </source>
</evidence>
<dbReference type="Proteomes" id="UP000270094">
    <property type="component" value="Unassembled WGS sequence"/>
</dbReference>
<dbReference type="AlphaFoldDB" id="A0A3P7LL19"/>
<evidence type="ECO:0000313" key="1">
    <source>
        <dbReference type="EMBL" id="VDM83315.1"/>
    </source>
</evidence>
<sequence length="127" mass="13739">MRAFFAVLQPRTCAEANTFYDLPSGPTQLDVDGSRPSFGSVAVCNNGITTVPHDMPNGTVARSSEDTTHAMFIISYRDFTSEKLARLITNSGSCRQFVQYDCNNAALGLSALNPIKLGSMWLSGIVL</sequence>
<dbReference type="EMBL" id="UYYB01122381">
    <property type="protein sequence ID" value="VDM83315.1"/>
    <property type="molecule type" value="Genomic_DNA"/>
</dbReference>
<organism evidence="1 2">
    <name type="scientific">Strongylus vulgaris</name>
    <name type="common">Blood worm</name>
    <dbReference type="NCBI Taxonomy" id="40348"/>
    <lineage>
        <taxon>Eukaryota</taxon>
        <taxon>Metazoa</taxon>
        <taxon>Ecdysozoa</taxon>
        <taxon>Nematoda</taxon>
        <taxon>Chromadorea</taxon>
        <taxon>Rhabditida</taxon>
        <taxon>Rhabditina</taxon>
        <taxon>Rhabditomorpha</taxon>
        <taxon>Strongyloidea</taxon>
        <taxon>Strongylidae</taxon>
        <taxon>Strongylus</taxon>
    </lineage>
</organism>
<protein>
    <submittedName>
        <fullName evidence="1">Uncharacterized protein</fullName>
    </submittedName>
</protein>
<name>A0A3P7LL19_STRVU</name>